<sequence length="727" mass="83885">MATGVSLQESYLRGRGNERSGLRVPAVSRNMHQLTNDPFRSKIPLEFEAERLKEHPKPTGVEVEGLETLTGSPETDRLAYKEATDSHREPQHMNHIESKVIARRIQIKEPSRLVIRRKPLDEVLRIVYILFENPLRESTRTLGVRTCAESPAMLTKRSHVTALRVVAARTQVTLHTDDSRVIDRLRKITAIEEYEEWGEWRTVWKLPRLRAMATAARTTMVATRVTATTTTTLLSADKQPYEVGGAVRWERCAMSVDTELDGSEVRFDFETLYLHLCYSREGSYLRRTATAVPRTAMTMTTPGTDRRPHEARTAVRWEQGATSTSTGLDGPRFRLHSIAIYLQILYSREDGYTQQRTSDIQRIGMQRTTTTRLSADQRTYKIGYAVRWKWGATSAGSGLYSPRFCFDSVMLYLQLFYSRDSGWLRRNATDILAIATQDSMASYERAIVVLTQARVMATVALDADQRPHEEKIVIRWRRGATSADTEHYGLRFHFEFRAFYLQSFYSREVGYLRRRARATTTRVTATTTTFNTDQRPYEAGTAVQWTWSAMEVTELECSRFRFDSKTFYFQLLYSRKNRCARRCWSDIQAIAGRGSTKIYAEIQWTIGEKLCQAIQRCYYEWGKWIEQAKGSRIEYGLATATATVTTRTTTALDSERQPCEARMAVRRKRGYFTYIFIVLGKPTINDEQRSQFKNLRRSTNKGREEVQQDDRKDYSSVFDSDHQGCEV</sequence>
<feature type="region of interest" description="Disordered" evidence="1">
    <location>
        <begin position="695"/>
        <end position="727"/>
    </location>
</feature>
<dbReference type="HOGENOM" id="CLU_333480_0_0_1"/>
<evidence type="ECO:0000256" key="1">
    <source>
        <dbReference type="SAM" id="MobiDB-lite"/>
    </source>
</evidence>
<protein>
    <submittedName>
        <fullName evidence="2">Uncharacterized protein</fullName>
    </submittedName>
</protein>
<evidence type="ECO:0000313" key="2">
    <source>
        <dbReference type="EMBL" id="KIN93675.1"/>
    </source>
</evidence>
<accession>A0A0C3NCU8</accession>
<proteinExistence type="predicted"/>
<dbReference type="Proteomes" id="UP000054217">
    <property type="component" value="Unassembled WGS sequence"/>
</dbReference>
<reference evidence="3" key="2">
    <citation type="submission" date="2015-01" db="EMBL/GenBank/DDBJ databases">
        <title>Evolutionary Origins and Diversification of the Mycorrhizal Mutualists.</title>
        <authorList>
            <consortium name="DOE Joint Genome Institute"/>
            <consortium name="Mycorrhizal Genomics Consortium"/>
            <person name="Kohler A."/>
            <person name="Kuo A."/>
            <person name="Nagy L.G."/>
            <person name="Floudas D."/>
            <person name="Copeland A."/>
            <person name="Barry K.W."/>
            <person name="Cichocki N."/>
            <person name="Veneault-Fourrey C."/>
            <person name="LaButti K."/>
            <person name="Lindquist E.A."/>
            <person name="Lipzen A."/>
            <person name="Lundell T."/>
            <person name="Morin E."/>
            <person name="Murat C."/>
            <person name="Riley R."/>
            <person name="Ohm R."/>
            <person name="Sun H."/>
            <person name="Tunlid A."/>
            <person name="Henrissat B."/>
            <person name="Grigoriev I.V."/>
            <person name="Hibbett D.S."/>
            <person name="Martin F."/>
        </authorList>
    </citation>
    <scope>NUCLEOTIDE SEQUENCE [LARGE SCALE GENOMIC DNA]</scope>
    <source>
        <strain evidence="3">Marx 270</strain>
    </source>
</reference>
<evidence type="ECO:0000313" key="3">
    <source>
        <dbReference type="Proteomes" id="UP000054217"/>
    </source>
</evidence>
<gene>
    <name evidence="2" type="ORF">M404DRAFT_35877</name>
</gene>
<dbReference type="EMBL" id="KN832145">
    <property type="protein sequence ID" value="KIN93675.1"/>
    <property type="molecule type" value="Genomic_DNA"/>
</dbReference>
<keyword evidence="3" id="KW-1185">Reference proteome</keyword>
<organism evidence="2 3">
    <name type="scientific">Pisolithus tinctorius Marx 270</name>
    <dbReference type="NCBI Taxonomy" id="870435"/>
    <lineage>
        <taxon>Eukaryota</taxon>
        <taxon>Fungi</taxon>
        <taxon>Dikarya</taxon>
        <taxon>Basidiomycota</taxon>
        <taxon>Agaricomycotina</taxon>
        <taxon>Agaricomycetes</taxon>
        <taxon>Agaricomycetidae</taxon>
        <taxon>Boletales</taxon>
        <taxon>Sclerodermatineae</taxon>
        <taxon>Pisolithaceae</taxon>
        <taxon>Pisolithus</taxon>
    </lineage>
</organism>
<dbReference type="InParanoid" id="A0A0C3NCU8"/>
<feature type="region of interest" description="Disordered" evidence="1">
    <location>
        <begin position="1"/>
        <end position="35"/>
    </location>
</feature>
<reference evidence="2 3" key="1">
    <citation type="submission" date="2014-04" db="EMBL/GenBank/DDBJ databases">
        <authorList>
            <consortium name="DOE Joint Genome Institute"/>
            <person name="Kuo A."/>
            <person name="Kohler A."/>
            <person name="Costa M.D."/>
            <person name="Nagy L.G."/>
            <person name="Floudas D."/>
            <person name="Copeland A."/>
            <person name="Barry K.W."/>
            <person name="Cichocki N."/>
            <person name="Veneault-Fourrey C."/>
            <person name="LaButti K."/>
            <person name="Lindquist E.A."/>
            <person name="Lipzen A."/>
            <person name="Lundell T."/>
            <person name="Morin E."/>
            <person name="Murat C."/>
            <person name="Sun H."/>
            <person name="Tunlid A."/>
            <person name="Henrissat B."/>
            <person name="Grigoriev I.V."/>
            <person name="Hibbett D.S."/>
            <person name="Martin F."/>
            <person name="Nordberg H.P."/>
            <person name="Cantor M.N."/>
            <person name="Hua S.X."/>
        </authorList>
    </citation>
    <scope>NUCLEOTIDE SEQUENCE [LARGE SCALE GENOMIC DNA]</scope>
    <source>
        <strain evidence="2 3">Marx 270</strain>
    </source>
</reference>
<name>A0A0C3NCU8_PISTI</name>
<dbReference type="AlphaFoldDB" id="A0A0C3NCU8"/>
<feature type="compositionally biased region" description="Basic and acidic residues" evidence="1">
    <location>
        <begin position="701"/>
        <end position="727"/>
    </location>
</feature>